<keyword evidence="6" id="KW-1185">Reference proteome</keyword>
<feature type="compositionally biased region" description="Basic and acidic residues" evidence="3">
    <location>
        <begin position="146"/>
        <end position="219"/>
    </location>
</feature>
<feature type="compositionally biased region" description="Basic and acidic residues" evidence="3">
    <location>
        <begin position="112"/>
        <end position="138"/>
    </location>
</feature>
<dbReference type="GO" id="GO:1900029">
    <property type="term" value="P:positive regulation of ruffle assembly"/>
    <property type="evidence" value="ECO:0007669"/>
    <property type="project" value="TreeGrafter"/>
</dbReference>
<feature type="region of interest" description="Disordered" evidence="3">
    <location>
        <begin position="631"/>
        <end position="705"/>
    </location>
</feature>
<dbReference type="InterPro" id="IPR001452">
    <property type="entry name" value="SH3_domain"/>
</dbReference>
<dbReference type="Ensembl" id="ENSEBUT00000001590.1">
    <property type="protein sequence ID" value="ENSEBUP00000001268.1"/>
    <property type="gene ID" value="ENSEBUG00000001151.1"/>
</dbReference>
<accession>A0A8C4N584</accession>
<dbReference type="GO" id="GO:0007266">
    <property type="term" value="P:Rho protein signal transduction"/>
    <property type="evidence" value="ECO:0007669"/>
    <property type="project" value="TreeGrafter"/>
</dbReference>
<sequence length="733" mass="84038">MFEKERDEKEHAEQDPKEEQQKENEDNTQNTQDVDEKNNEVEKEKESKTEKVEVKEPENVKENGKNKKEKEKEKKKQKQREKEEKKKREKEEKERKKAEEKERKKAKRGKKGKLEAEEKANPKTAEENKEEDKSKEDNKEEEEEKKEEPTVENQVKEVKNEDDEIIKVEELQKENELQKAEENTDVKEIDNTQQGRGEETNPKEKEDVNETKENLKESVDAENASDFEKGKEEMKNEASDESEEETNPKVEHGEPRSMQDRVASITAMCLNLLPVPGLEPTESPWKREEKEESPELLANRMERDKQILSHCRDDIQRFICKLEKCAEAFQELSKRKGPSSASEPASGVGVLTLRARPPKEEEFVDSLQKIKYSFNLLSKLHDHPLDPSVDDQLHSLFQSLDKVVQDCGVEMANEVITPLLSTDTISLLSTVPSPLEQAIWNTLGDAWHMARSSWPRSQYVPVYVPQFNNGWEPPHLNFMGKEEAPGTAHIAESLVSAAAQRHKYEELGLQSKNYVQQFPPADGDKPAPYKHSPISDQGEAAVAFKQIVSQHLERNYEAHGKSVPKKIARCRYDFVARSSNEISVMTGEMVEVLDISRPWWKVRGPCGDVGFVPSNIVVLQDGSERRQSFWQEDNIPLSSPPPGSSSPRKLNENSNQEFMDQPWKPTEHVGDWNGYGDESPEPPISPAPGEGNKPKPVLPPEWRDKKAQLDEMQQELAERLQLRNKPAQDKTKL</sequence>
<dbReference type="GO" id="GO:0003779">
    <property type="term" value="F:actin binding"/>
    <property type="evidence" value="ECO:0007669"/>
    <property type="project" value="TreeGrafter"/>
</dbReference>
<dbReference type="InterPro" id="IPR036028">
    <property type="entry name" value="SH3-like_dom_sf"/>
</dbReference>
<protein>
    <recommendedName>
        <fullName evidence="4">SH3 domain-containing protein</fullName>
    </recommendedName>
</protein>
<dbReference type="GO" id="GO:0035023">
    <property type="term" value="P:regulation of Rho protein signal transduction"/>
    <property type="evidence" value="ECO:0007669"/>
    <property type="project" value="TreeGrafter"/>
</dbReference>
<organism evidence="5 6">
    <name type="scientific">Eptatretus burgeri</name>
    <name type="common">Inshore hagfish</name>
    <dbReference type="NCBI Taxonomy" id="7764"/>
    <lineage>
        <taxon>Eukaryota</taxon>
        <taxon>Metazoa</taxon>
        <taxon>Chordata</taxon>
        <taxon>Craniata</taxon>
        <taxon>Vertebrata</taxon>
        <taxon>Cyclostomata</taxon>
        <taxon>Myxini</taxon>
        <taxon>Myxiniformes</taxon>
        <taxon>Myxinidae</taxon>
        <taxon>Eptatretinae</taxon>
        <taxon>Eptatretus</taxon>
    </lineage>
</organism>
<feature type="compositionally biased region" description="Basic and acidic residues" evidence="3">
    <location>
        <begin position="34"/>
        <end position="103"/>
    </location>
</feature>
<dbReference type="PANTHER" id="PTHR12287:SF23">
    <property type="entry name" value="AROUSER, ISOFORM A-RELATED"/>
    <property type="match status" value="1"/>
</dbReference>
<dbReference type="PROSITE" id="PS50002">
    <property type="entry name" value="SH3"/>
    <property type="match status" value="1"/>
</dbReference>
<dbReference type="InterPro" id="IPR055093">
    <property type="entry name" value="EPS8_2nd"/>
</dbReference>
<feature type="region of interest" description="Disordered" evidence="3">
    <location>
        <begin position="1"/>
        <end position="258"/>
    </location>
</feature>
<feature type="compositionally biased region" description="Basic and acidic residues" evidence="3">
    <location>
        <begin position="226"/>
        <end position="238"/>
    </location>
</feature>
<evidence type="ECO:0000256" key="2">
    <source>
        <dbReference type="PROSITE-ProRule" id="PRU00192"/>
    </source>
</evidence>
<dbReference type="Gene3D" id="2.30.30.40">
    <property type="entry name" value="SH3 Domains"/>
    <property type="match status" value="1"/>
</dbReference>
<dbReference type="Proteomes" id="UP000694388">
    <property type="component" value="Unplaced"/>
</dbReference>
<dbReference type="Pfam" id="PF22975">
    <property type="entry name" value="EPS8_2nd"/>
    <property type="match status" value="1"/>
</dbReference>
<feature type="compositionally biased region" description="Basic and acidic residues" evidence="3">
    <location>
        <begin position="1"/>
        <end position="25"/>
    </location>
</feature>
<keyword evidence="1 2" id="KW-0728">SH3 domain</keyword>
<dbReference type="SUPFAM" id="SSF50044">
    <property type="entry name" value="SH3-domain"/>
    <property type="match status" value="1"/>
</dbReference>
<dbReference type="GO" id="GO:0032587">
    <property type="term" value="C:ruffle membrane"/>
    <property type="evidence" value="ECO:0007669"/>
    <property type="project" value="TreeGrafter"/>
</dbReference>
<proteinExistence type="predicted"/>
<name>A0A8C4N584_EPTBU</name>
<feature type="compositionally biased region" description="Basic and acidic residues" evidence="3">
    <location>
        <begin position="246"/>
        <end position="258"/>
    </location>
</feature>
<reference evidence="5" key="1">
    <citation type="submission" date="2025-08" db="UniProtKB">
        <authorList>
            <consortium name="Ensembl"/>
        </authorList>
    </citation>
    <scope>IDENTIFICATION</scope>
</reference>
<dbReference type="PANTHER" id="PTHR12287">
    <property type="entry name" value="EPIDERMAL GROWTH FACTOR RECEPTOR KINASE SUBSTRATE EPS8-RELATED PROTEIN"/>
    <property type="match status" value="1"/>
</dbReference>
<evidence type="ECO:0000313" key="5">
    <source>
        <dbReference type="Ensembl" id="ENSEBUP00000001268.1"/>
    </source>
</evidence>
<dbReference type="SMART" id="SM00326">
    <property type="entry name" value="SH3"/>
    <property type="match status" value="1"/>
</dbReference>
<feature type="domain" description="SH3" evidence="4">
    <location>
        <begin position="563"/>
        <end position="622"/>
    </location>
</feature>
<evidence type="ECO:0000313" key="6">
    <source>
        <dbReference type="Proteomes" id="UP000694388"/>
    </source>
</evidence>
<dbReference type="GeneTree" id="ENSGT00940000156403"/>
<dbReference type="GO" id="GO:0031982">
    <property type="term" value="C:vesicle"/>
    <property type="evidence" value="ECO:0007669"/>
    <property type="project" value="TreeGrafter"/>
</dbReference>
<evidence type="ECO:0000256" key="1">
    <source>
        <dbReference type="ARBA" id="ARBA00022443"/>
    </source>
</evidence>
<reference evidence="5" key="2">
    <citation type="submission" date="2025-09" db="UniProtKB">
        <authorList>
            <consortium name="Ensembl"/>
        </authorList>
    </citation>
    <scope>IDENTIFICATION</scope>
</reference>
<evidence type="ECO:0000259" key="4">
    <source>
        <dbReference type="PROSITE" id="PS50002"/>
    </source>
</evidence>
<evidence type="ECO:0000256" key="3">
    <source>
        <dbReference type="SAM" id="MobiDB-lite"/>
    </source>
</evidence>
<dbReference type="AlphaFoldDB" id="A0A8C4N584"/>
<dbReference type="InterPro" id="IPR039801">
    <property type="entry name" value="EPS8-like"/>
</dbReference>
<dbReference type="Pfam" id="PF00018">
    <property type="entry name" value="SH3_1"/>
    <property type="match status" value="1"/>
</dbReference>